<dbReference type="SUPFAM" id="SSF51735">
    <property type="entry name" value="NAD(P)-binding Rossmann-fold domains"/>
    <property type="match status" value="1"/>
</dbReference>
<reference evidence="9 10" key="1">
    <citation type="journal article" date="2016" name="Nat. Commun.">
        <title>Thousands of microbial genomes shed light on interconnected biogeochemical processes in an aquifer system.</title>
        <authorList>
            <person name="Anantharaman K."/>
            <person name="Brown C.T."/>
            <person name="Hug L.A."/>
            <person name="Sharon I."/>
            <person name="Castelle C.J."/>
            <person name="Probst A.J."/>
            <person name="Thomas B.C."/>
            <person name="Singh A."/>
            <person name="Wilkins M.J."/>
            <person name="Karaoz U."/>
            <person name="Brodie E.L."/>
            <person name="Williams K.H."/>
            <person name="Hubbard S.S."/>
            <person name="Banfield J.F."/>
        </authorList>
    </citation>
    <scope>NUCLEOTIDE SEQUENCE [LARGE SCALE GENOMIC DNA]</scope>
</reference>
<evidence type="ECO:0000256" key="2">
    <source>
        <dbReference type="ARBA" id="ARBA00001911"/>
    </source>
</evidence>
<dbReference type="GO" id="GO:0008460">
    <property type="term" value="F:dTDP-glucose 4,6-dehydratase activity"/>
    <property type="evidence" value="ECO:0007669"/>
    <property type="project" value="UniProtKB-EC"/>
</dbReference>
<comment type="cofactor">
    <cofactor evidence="2 7">
        <name>NAD(+)</name>
        <dbReference type="ChEBI" id="CHEBI:57540"/>
    </cofactor>
</comment>
<dbReference type="Gene3D" id="3.40.50.720">
    <property type="entry name" value="NAD(P)-binding Rossmann-like Domain"/>
    <property type="match status" value="1"/>
</dbReference>
<comment type="similarity">
    <text evidence="3 7">Belongs to the NAD(P)-dependent epimerase/dehydratase family. dTDP-glucose dehydratase subfamily.</text>
</comment>
<accession>A0A1G2B459</accession>
<dbReference type="GO" id="GO:0009225">
    <property type="term" value="P:nucleotide-sugar metabolic process"/>
    <property type="evidence" value="ECO:0007669"/>
    <property type="project" value="InterPro"/>
</dbReference>
<dbReference type="EC" id="4.2.1.46" evidence="4 7"/>
<name>A0A1G2B459_9BACT</name>
<evidence type="ECO:0000256" key="6">
    <source>
        <dbReference type="ARBA" id="ARBA00023239"/>
    </source>
</evidence>
<evidence type="ECO:0000256" key="1">
    <source>
        <dbReference type="ARBA" id="ARBA00001539"/>
    </source>
</evidence>
<dbReference type="Gene3D" id="3.90.25.10">
    <property type="entry name" value="UDP-galactose 4-epimerase, domain 1"/>
    <property type="match status" value="1"/>
</dbReference>
<comment type="caution">
    <text evidence="9">The sequence shown here is derived from an EMBL/GenBank/DDBJ whole genome shotgun (WGS) entry which is preliminary data.</text>
</comment>
<evidence type="ECO:0000256" key="3">
    <source>
        <dbReference type="ARBA" id="ARBA00008178"/>
    </source>
</evidence>
<dbReference type="Pfam" id="PF16363">
    <property type="entry name" value="GDP_Man_Dehyd"/>
    <property type="match status" value="1"/>
</dbReference>
<sequence>MGSNMIHYLLKKYDDVAILNLDKLTYAGNLENLTDVEKNSRYVFVKGDISDVKTVNTLCKAFAFDAVINYAAETHVDRSIMDPSAFLYTDIIGTYNLLEAVKKYRIGTMIQISTDEVFGEAIDREFVETSPFEPNSPYSASKAGGDHLCRAYFRTYKTPVIVTHSCNFYGPYQYPEKLIPLFITNLLEKKKVPVYGQGDQIREWIYTEDHCRAIDLILEKGLAGEVYNIGTGERMKNIDVTRMILRMLDMSDSHIEYVTDRPGHDVRYAVNADKLRERLGWEPKHSFKESLQLTLDWYQKNMDWWKDIKSGKFLEYYQKQYGDRKK</sequence>
<evidence type="ECO:0000259" key="8">
    <source>
        <dbReference type="Pfam" id="PF16363"/>
    </source>
</evidence>
<feature type="domain" description="NAD(P)-binding" evidence="8">
    <location>
        <begin position="2"/>
        <end position="292"/>
    </location>
</feature>
<gene>
    <name evidence="9" type="ORF">A3F54_05265</name>
</gene>
<proteinExistence type="inferred from homology"/>
<evidence type="ECO:0000313" key="10">
    <source>
        <dbReference type="Proteomes" id="UP000176952"/>
    </source>
</evidence>
<dbReference type="STRING" id="1798542.A3F54_05265"/>
<organism evidence="9 10">
    <name type="scientific">Candidatus Kerfeldbacteria bacterium RIFCSPHIGHO2_12_FULL_48_17</name>
    <dbReference type="NCBI Taxonomy" id="1798542"/>
    <lineage>
        <taxon>Bacteria</taxon>
        <taxon>Candidatus Kerfeldiibacteriota</taxon>
    </lineage>
</organism>
<keyword evidence="6 7" id="KW-0456">Lyase</keyword>
<evidence type="ECO:0000256" key="7">
    <source>
        <dbReference type="RuleBase" id="RU004473"/>
    </source>
</evidence>
<dbReference type="EMBL" id="MHKD01000019">
    <property type="protein sequence ID" value="OGY83785.1"/>
    <property type="molecule type" value="Genomic_DNA"/>
</dbReference>
<keyword evidence="5" id="KW-0520">NAD</keyword>
<dbReference type="Proteomes" id="UP000176952">
    <property type="component" value="Unassembled WGS sequence"/>
</dbReference>
<dbReference type="AlphaFoldDB" id="A0A1G2B459"/>
<dbReference type="PANTHER" id="PTHR43000">
    <property type="entry name" value="DTDP-D-GLUCOSE 4,6-DEHYDRATASE-RELATED"/>
    <property type="match status" value="1"/>
</dbReference>
<evidence type="ECO:0000256" key="4">
    <source>
        <dbReference type="ARBA" id="ARBA00011990"/>
    </source>
</evidence>
<dbReference type="CDD" id="cd05246">
    <property type="entry name" value="dTDP_GD_SDR_e"/>
    <property type="match status" value="1"/>
</dbReference>
<evidence type="ECO:0000256" key="5">
    <source>
        <dbReference type="ARBA" id="ARBA00023027"/>
    </source>
</evidence>
<dbReference type="NCBIfam" id="TIGR01181">
    <property type="entry name" value="dTDP_gluc_dehyt"/>
    <property type="match status" value="1"/>
</dbReference>
<dbReference type="InterPro" id="IPR016040">
    <property type="entry name" value="NAD(P)-bd_dom"/>
</dbReference>
<protein>
    <recommendedName>
        <fullName evidence="4 7">dTDP-glucose 4,6-dehydratase</fullName>
        <ecNumber evidence="4 7">4.2.1.46</ecNumber>
    </recommendedName>
</protein>
<evidence type="ECO:0000313" key="9">
    <source>
        <dbReference type="EMBL" id="OGY83785.1"/>
    </source>
</evidence>
<dbReference type="InterPro" id="IPR005888">
    <property type="entry name" value="dTDP_Gluc_deHydtase"/>
</dbReference>
<comment type="catalytic activity">
    <reaction evidence="1 7">
        <text>dTDP-alpha-D-glucose = dTDP-4-dehydro-6-deoxy-alpha-D-glucose + H2O</text>
        <dbReference type="Rhea" id="RHEA:17221"/>
        <dbReference type="ChEBI" id="CHEBI:15377"/>
        <dbReference type="ChEBI" id="CHEBI:57477"/>
        <dbReference type="ChEBI" id="CHEBI:57649"/>
        <dbReference type="EC" id="4.2.1.46"/>
    </reaction>
</comment>
<dbReference type="InterPro" id="IPR036291">
    <property type="entry name" value="NAD(P)-bd_dom_sf"/>
</dbReference>